<dbReference type="InterPro" id="IPR012677">
    <property type="entry name" value="Nucleotide-bd_a/b_plait_sf"/>
</dbReference>
<evidence type="ECO:0000256" key="2">
    <source>
        <dbReference type="PROSITE-ProRule" id="PRU00176"/>
    </source>
</evidence>
<dbReference type="SMART" id="SM00360">
    <property type="entry name" value="RRM"/>
    <property type="match status" value="1"/>
</dbReference>
<protein>
    <submittedName>
        <fullName evidence="5">RNA-binding protein 42</fullName>
    </submittedName>
</protein>
<evidence type="ECO:0000313" key="6">
    <source>
        <dbReference type="Proteomes" id="UP000247409"/>
    </source>
</evidence>
<dbReference type="InterPro" id="IPR050825">
    <property type="entry name" value="RBM42_RBP45_47-like"/>
</dbReference>
<dbReference type="GO" id="GO:0003729">
    <property type="term" value="F:mRNA binding"/>
    <property type="evidence" value="ECO:0007669"/>
    <property type="project" value="InterPro"/>
</dbReference>
<dbReference type="STRING" id="448386.A0A2V3IWZ6"/>
<dbReference type="PANTHER" id="PTHR47640:SF11">
    <property type="entry name" value="RNA-BINDING PROTEIN 42"/>
    <property type="match status" value="1"/>
</dbReference>
<dbReference type="Pfam" id="PF00076">
    <property type="entry name" value="RRM_1"/>
    <property type="match status" value="1"/>
</dbReference>
<keyword evidence="1 2" id="KW-0694">RNA-binding</keyword>
<dbReference type="SUPFAM" id="SSF54928">
    <property type="entry name" value="RNA-binding domain, RBD"/>
    <property type="match status" value="1"/>
</dbReference>
<organism evidence="5 6">
    <name type="scientific">Gracilariopsis chorda</name>
    <dbReference type="NCBI Taxonomy" id="448386"/>
    <lineage>
        <taxon>Eukaryota</taxon>
        <taxon>Rhodophyta</taxon>
        <taxon>Florideophyceae</taxon>
        <taxon>Rhodymeniophycidae</taxon>
        <taxon>Gracilariales</taxon>
        <taxon>Gracilariaceae</taxon>
        <taxon>Gracilariopsis</taxon>
    </lineage>
</organism>
<dbReference type="Proteomes" id="UP000247409">
    <property type="component" value="Unassembled WGS sequence"/>
</dbReference>
<dbReference type="InterPro" id="IPR035979">
    <property type="entry name" value="RBD_domain_sf"/>
</dbReference>
<keyword evidence="6" id="KW-1185">Reference proteome</keyword>
<evidence type="ECO:0000256" key="3">
    <source>
        <dbReference type="SAM" id="MobiDB-lite"/>
    </source>
</evidence>
<feature type="domain" description="RRM" evidence="4">
    <location>
        <begin position="148"/>
        <end position="226"/>
    </location>
</feature>
<dbReference type="PROSITE" id="PS50102">
    <property type="entry name" value="RRM"/>
    <property type="match status" value="1"/>
</dbReference>
<dbReference type="EMBL" id="NBIV01000035">
    <property type="protein sequence ID" value="PXF46662.1"/>
    <property type="molecule type" value="Genomic_DNA"/>
</dbReference>
<dbReference type="AlphaFoldDB" id="A0A2V3IWZ6"/>
<proteinExistence type="predicted"/>
<feature type="compositionally biased region" description="Low complexity" evidence="3">
    <location>
        <begin position="90"/>
        <end position="116"/>
    </location>
</feature>
<feature type="region of interest" description="Disordered" evidence="3">
    <location>
        <begin position="19"/>
        <end position="123"/>
    </location>
</feature>
<comment type="caution">
    <text evidence="5">The sequence shown here is derived from an EMBL/GenBank/DDBJ whole genome shotgun (WGS) entry which is preliminary data.</text>
</comment>
<accession>A0A2V3IWZ6</accession>
<sequence length="247" mass="27147">MADDDDAEFELFERQLQAAVAKVPRTTVPPAADAHKPDSPKPAPARPTPAQSTAPDKRPQVNKAQPTGRWKWDGTAWRWRSDLSAPPPSAQSQPSASSAPQPASQSPSTQPVAQAPKPAQHNASTIKRTAAGKVWHDPTLLQFPPNDHRLFVGDLAPDASEQHLDAVFSAYPSYNMSRVIRDKQSGACKGYAFLSFADGRDMLRALSEMNGKYVAGRPLKLKRGKWEKRALKGKWNQVKALRTITKR</sequence>
<dbReference type="Gene3D" id="3.30.70.330">
    <property type="match status" value="1"/>
</dbReference>
<name>A0A2V3IWZ6_9FLOR</name>
<dbReference type="InterPro" id="IPR000504">
    <property type="entry name" value="RRM_dom"/>
</dbReference>
<gene>
    <name evidence="5" type="ORF">BWQ96_03651</name>
</gene>
<dbReference type="OrthoDB" id="1749473at2759"/>
<dbReference type="PANTHER" id="PTHR47640">
    <property type="entry name" value="TRNA SELENOCYSTEINE 1-ASSOCIATED PROTEIN 1-RELATED-RELATED"/>
    <property type="match status" value="1"/>
</dbReference>
<reference evidence="5 6" key="1">
    <citation type="journal article" date="2018" name="Mol. Biol. Evol.">
        <title>Analysis of the draft genome of the red seaweed Gracilariopsis chorda provides insights into genome size evolution in Rhodophyta.</title>
        <authorList>
            <person name="Lee J."/>
            <person name="Yang E.C."/>
            <person name="Graf L."/>
            <person name="Yang J.H."/>
            <person name="Qiu H."/>
            <person name="Zel Zion U."/>
            <person name="Chan C.X."/>
            <person name="Stephens T.G."/>
            <person name="Weber A.P.M."/>
            <person name="Boo G.H."/>
            <person name="Boo S.M."/>
            <person name="Kim K.M."/>
            <person name="Shin Y."/>
            <person name="Jung M."/>
            <person name="Lee S.J."/>
            <person name="Yim H.S."/>
            <person name="Lee J.H."/>
            <person name="Bhattacharya D."/>
            <person name="Yoon H.S."/>
        </authorList>
    </citation>
    <scope>NUCLEOTIDE SEQUENCE [LARGE SCALE GENOMIC DNA]</scope>
    <source>
        <strain evidence="5 6">SKKU-2015</strain>
        <tissue evidence="5">Whole body</tissue>
    </source>
</reference>
<evidence type="ECO:0000313" key="5">
    <source>
        <dbReference type="EMBL" id="PXF46662.1"/>
    </source>
</evidence>
<evidence type="ECO:0000256" key="1">
    <source>
        <dbReference type="ARBA" id="ARBA00022884"/>
    </source>
</evidence>
<evidence type="ECO:0000259" key="4">
    <source>
        <dbReference type="PROSITE" id="PS50102"/>
    </source>
</evidence>